<dbReference type="GO" id="GO:0009556">
    <property type="term" value="P:microsporogenesis"/>
    <property type="evidence" value="ECO:0007669"/>
    <property type="project" value="UniProtKB-ARBA"/>
</dbReference>
<dbReference type="CDD" id="cd20404">
    <property type="entry name" value="Tudor_Agenet_AtEML-like"/>
    <property type="match status" value="1"/>
</dbReference>
<organism evidence="11 12">
    <name type="scientific">Salix viminalis</name>
    <name type="common">Common osier</name>
    <name type="synonym">Basket willow</name>
    <dbReference type="NCBI Taxonomy" id="40686"/>
    <lineage>
        <taxon>Eukaryota</taxon>
        <taxon>Viridiplantae</taxon>
        <taxon>Streptophyta</taxon>
        <taxon>Embryophyta</taxon>
        <taxon>Tracheophyta</taxon>
        <taxon>Spermatophyta</taxon>
        <taxon>Magnoliopsida</taxon>
        <taxon>eudicotyledons</taxon>
        <taxon>Gunneridae</taxon>
        <taxon>Pentapetalae</taxon>
        <taxon>rosids</taxon>
        <taxon>fabids</taxon>
        <taxon>Malpighiales</taxon>
        <taxon>Salicaceae</taxon>
        <taxon>Saliceae</taxon>
        <taxon>Salix</taxon>
    </lineage>
</organism>
<keyword evidence="3" id="KW-0677">Repeat</keyword>
<dbReference type="GO" id="GO:0005634">
    <property type="term" value="C:nucleus"/>
    <property type="evidence" value="ECO:0007669"/>
    <property type="project" value="UniProtKB-SubCell"/>
</dbReference>
<dbReference type="GO" id="GO:0000785">
    <property type="term" value="C:chromatin"/>
    <property type="evidence" value="ECO:0007669"/>
    <property type="project" value="TreeGrafter"/>
</dbReference>
<protein>
    <submittedName>
        <fullName evidence="11">ANDROGEN INDUCED INHIBITOR OF PROLIFERATION AS3 / PDS5-RELATED</fullName>
    </submittedName>
</protein>
<keyword evidence="7" id="KW-0539">Nucleus</keyword>
<evidence type="ECO:0000256" key="2">
    <source>
        <dbReference type="ARBA" id="ARBA00006254"/>
    </source>
</evidence>
<sequence>MLYVPISELLWDWESSETPDLAEQLVGSKIKVWWPKDKRFYEGVVDSYDPIKKKHRVLYGDGDEEKLNLNRQRWELIKDDIFAVQEQEIDVPKSATSSGVLQKAKSETKSNSLKRSKAVSSLKRAENISKTRARRSAYGAVTNEPTVVEKPADHNTSGPDSGSGSKDDGENSTVKLNIDDPSTDINSKQAVLETVNPSDNGGPKAGTEYCSFNSEQTTSVGVTLSKDESSKGDDECQGSDGSNREQQGDSELFLFT</sequence>
<keyword evidence="5" id="KW-0132">Cell division</keyword>
<keyword evidence="5" id="KW-0498">Mitosis</keyword>
<gene>
    <name evidence="11" type="ORF">OIU85_025463</name>
</gene>
<feature type="compositionally biased region" description="Polar residues" evidence="10">
    <location>
        <begin position="183"/>
        <end position="199"/>
    </location>
</feature>
<dbReference type="GO" id="GO:0035825">
    <property type="term" value="P:homologous recombination"/>
    <property type="evidence" value="ECO:0007669"/>
    <property type="project" value="UniProtKB-ARBA"/>
</dbReference>
<evidence type="ECO:0000313" key="11">
    <source>
        <dbReference type="EMBL" id="KAJ6713842.1"/>
    </source>
</evidence>
<evidence type="ECO:0000256" key="5">
    <source>
        <dbReference type="ARBA" id="ARBA00022776"/>
    </source>
</evidence>
<keyword evidence="6" id="KW-0234">DNA repair</keyword>
<evidence type="ECO:0000313" key="12">
    <source>
        <dbReference type="Proteomes" id="UP001151529"/>
    </source>
</evidence>
<comment type="function">
    <text evidence="9">Cohesin cofactor dispensable during the meiotic division but playing an important role in DNA repair by homologous recombination (HR) probably by helping SMC5/SMC6 complex. Regulator of sister chromatid cohesion in mitosis which may stabilize cohesin complex association with chromatin. May couple sister chromatid cohesion during mitosis to DNA replication. Cohesion ensures that chromosome partitioning is accurate in both meiotic and mitotic cells and plays an important role in DNA repair.</text>
</comment>
<evidence type="ECO:0000256" key="7">
    <source>
        <dbReference type="ARBA" id="ARBA00023242"/>
    </source>
</evidence>
<dbReference type="PANTHER" id="PTHR12663">
    <property type="entry name" value="ANDROGEN INDUCED INHIBITOR OF PROLIFERATION AS3 / PDS5-RELATED"/>
    <property type="match status" value="1"/>
</dbReference>
<evidence type="ECO:0000256" key="8">
    <source>
        <dbReference type="ARBA" id="ARBA00023306"/>
    </source>
</evidence>
<dbReference type="OrthoDB" id="200660at2759"/>
<comment type="caution">
    <text evidence="11">The sequence shown here is derived from an EMBL/GenBank/DDBJ whole genome shotgun (WGS) entry which is preliminary data.</text>
</comment>
<dbReference type="EMBL" id="JAPFFL010000007">
    <property type="protein sequence ID" value="KAJ6713842.1"/>
    <property type="molecule type" value="Genomic_DNA"/>
</dbReference>
<keyword evidence="4" id="KW-0227">DNA damage</keyword>
<dbReference type="GO" id="GO:0007064">
    <property type="term" value="P:mitotic sister chromatid cohesion"/>
    <property type="evidence" value="ECO:0007669"/>
    <property type="project" value="InterPro"/>
</dbReference>
<keyword evidence="12" id="KW-1185">Reference proteome</keyword>
<feature type="region of interest" description="Disordered" evidence="10">
    <location>
        <begin position="93"/>
        <end position="256"/>
    </location>
</feature>
<comment type="similarity">
    <text evidence="2">Belongs to the PDS5 family.</text>
</comment>
<evidence type="ECO:0000256" key="1">
    <source>
        <dbReference type="ARBA" id="ARBA00004123"/>
    </source>
</evidence>
<reference evidence="11" key="1">
    <citation type="submission" date="2022-11" db="EMBL/GenBank/DDBJ databases">
        <authorList>
            <person name="Hyden B.L."/>
            <person name="Feng K."/>
            <person name="Yates T."/>
            <person name="Jawdy S."/>
            <person name="Smart L.B."/>
            <person name="Muchero W."/>
        </authorList>
    </citation>
    <scope>NUCLEOTIDE SEQUENCE</scope>
    <source>
        <tissue evidence="11">Shoot tip</tissue>
    </source>
</reference>
<keyword evidence="8" id="KW-0131">Cell cycle</keyword>
<comment type="subcellular location">
    <subcellularLocation>
        <location evidence="1">Nucleus</location>
    </subcellularLocation>
</comment>
<dbReference type="Proteomes" id="UP001151529">
    <property type="component" value="Chromosome 1"/>
</dbReference>
<evidence type="ECO:0000256" key="9">
    <source>
        <dbReference type="ARBA" id="ARBA00058864"/>
    </source>
</evidence>
<dbReference type="InterPro" id="IPR039776">
    <property type="entry name" value="Pds5"/>
</dbReference>
<accession>A0A9Q0TLL2</accession>
<dbReference type="AlphaFoldDB" id="A0A9Q0TLL2"/>
<proteinExistence type="inferred from homology"/>
<dbReference type="SUPFAM" id="SSF63748">
    <property type="entry name" value="Tudor/PWWP/MBT"/>
    <property type="match status" value="1"/>
</dbReference>
<feature type="compositionally biased region" description="Polar residues" evidence="10">
    <location>
        <begin position="210"/>
        <end position="222"/>
    </location>
</feature>
<evidence type="ECO:0000256" key="3">
    <source>
        <dbReference type="ARBA" id="ARBA00022737"/>
    </source>
</evidence>
<dbReference type="FunFam" id="2.30.30.140:FF:000033">
    <property type="entry name" value="Binding protein"/>
    <property type="match status" value="1"/>
</dbReference>
<dbReference type="GO" id="GO:0006281">
    <property type="term" value="P:DNA repair"/>
    <property type="evidence" value="ECO:0007669"/>
    <property type="project" value="UniProtKB-KW"/>
</dbReference>
<dbReference type="Gene3D" id="2.30.30.140">
    <property type="match status" value="1"/>
</dbReference>
<evidence type="ECO:0000256" key="6">
    <source>
        <dbReference type="ARBA" id="ARBA00023204"/>
    </source>
</evidence>
<feature type="compositionally biased region" description="Basic and acidic residues" evidence="10">
    <location>
        <begin position="225"/>
        <end position="234"/>
    </location>
</feature>
<reference evidence="11" key="2">
    <citation type="journal article" date="2023" name="Int. J. Mol. Sci.">
        <title>De Novo Assembly and Annotation of 11 Diverse Shrub Willow (Salix) Genomes Reveals Novel Gene Organization in Sex-Linked Regions.</title>
        <authorList>
            <person name="Hyden B."/>
            <person name="Feng K."/>
            <person name="Yates T.B."/>
            <person name="Jawdy S."/>
            <person name="Cereghino C."/>
            <person name="Smart L.B."/>
            <person name="Muchero W."/>
        </authorList>
    </citation>
    <scope>NUCLEOTIDE SEQUENCE [LARGE SCALE GENOMIC DNA]</scope>
    <source>
        <tissue evidence="11">Shoot tip</tissue>
    </source>
</reference>
<dbReference type="PANTHER" id="PTHR12663:SF69">
    <property type="entry name" value="SISTER CHROMATID COHESION PROTEIN PDS5 HOMOLOG E"/>
    <property type="match status" value="1"/>
</dbReference>
<evidence type="ECO:0000256" key="10">
    <source>
        <dbReference type="SAM" id="MobiDB-lite"/>
    </source>
</evidence>
<evidence type="ECO:0000256" key="4">
    <source>
        <dbReference type="ARBA" id="ARBA00022763"/>
    </source>
</evidence>
<name>A0A9Q0TLL2_SALVM</name>